<feature type="signal peptide" evidence="1">
    <location>
        <begin position="1"/>
        <end position="22"/>
    </location>
</feature>
<evidence type="ECO:0000313" key="3">
    <source>
        <dbReference type="Proteomes" id="UP000488936"/>
    </source>
</evidence>
<reference evidence="2 3" key="1">
    <citation type="journal article" date="2006" name="Int. J. Syst. Evol. Microbiol.">
        <title>Myroides pelagicus sp. nov., isolated from seawater in Thailand.</title>
        <authorList>
            <person name="Yoon J."/>
            <person name="Maneerat S."/>
            <person name="Kawai F."/>
            <person name="Yokota A."/>
        </authorList>
    </citation>
    <scope>NUCLEOTIDE SEQUENCE [LARGE SCALE GENOMIC DNA]</scope>
    <source>
        <strain evidence="2 3">SM1T</strain>
    </source>
</reference>
<accession>A0A7K1GNN0</accession>
<organism evidence="2 3">
    <name type="scientific">Myroides pelagicus</name>
    <dbReference type="NCBI Taxonomy" id="270914"/>
    <lineage>
        <taxon>Bacteria</taxon>
        <taxon>Pseudomonadati</taxon>
        <taxon>Bacteroidota</taxon>
        <taxon>Flavobacteriia</taxon>
        <taxon>Flavobacteriales</taxon>
        <taxon>Flavobacteriaceae</taxon>
        <taxon>Myroides</taxon>
    </lineage>
</organism>
<keyword evidence="1" id="KW-0732">Signal</keyword>
<dbReference type="Proteomes" id="UP000488936">
    <property type="component" value="Unassembled WGS sequence"/>
</dbReference>
<evidence type="ECO:0000313" key="2">
    <source>
        <dbReference type="EMBL" id="MTH30495.1"/>
    </source>
</evidence>
<gene>
    <name evidence="2" type="ORF">GJV77_11360</name>
</gene>
<name>A0A7K1GNN0_9FLAO</name>
<evidence type="ECO:0000256" key="1">
    <source>
        <dbReference type="SAM" id="SignalP"/>
    </source>
</evidence>
<dbReference type="Pfam" id="PF13605">
    <property type="entry name" value="DUF4141"/>
    <property type="match status" value="1"/>
</dbReference>
<protein>
    <submittedName>
        <fullName evidence="2">DUF4141 domain-containing protein</fullName>
    </submittedName>
</protein>
<dbReference type="AlphaFoldDB" id="A0A7K1GNN0"/>
<feature type="chain" id="PRO_5029636703" evidence="1">
    <location>
        <begin position="23"/>
        <end position="210"/>
    </location>
</feature>
<dbReference type="OrthoDB" id="652689at2"/>
<dbReference type="InterPro" id="IPR025415">
    <property type="entry name" value="DUF4141"/>
</dbReference>
<keyword evidence="3" id="KW-1185">Reference proteome</keyword>
<sequence>MNKIVKVIAIAMLLCVNQQVFGQWVVTDPVNLAQGIINSANEIVQTSQTVNNVVKNFKEVEKLYNQGKDYYQKLERVNGLVKDAKKVQQTVLLVAEVSSMYVNNFSKMVNDSNFSPNEILAIGNGYSILLSQSTDLLKELKLIVNQSSLSLNDKQRMDVVDKVYEKIKEHHSLVSYYTRKNISVSLLRAKKYNSQKRVLDLYGSSDQKYW</sequence>
<proteinExistence type="predicted"/>
<dbReference type="EMBL" id="WMJY01000028">
    <property type="protein sequence ID" value="MTH30495.1"/>
    <property type="molecule type" value="Genomic_DNA"/>
</dbReference>
<comment type="caution">
    <text evidence="2">The sequence shown here is derived from an EMBL/GenBank/DDBJ whole genome shotgun (WGS) entry which is preliminary data.</text>
</comment>